<dbReference type="FunFam" id="3.40.50.10140:FF:000007">
    <property type="entry name" value="Disease resistance protein (TIR-NBS-LRR class)"/>
    <property type="match status" value="1"/>
</dbReference>
<keyword evidence="3" id="KW-0520">NAD</keyword>
<dbReference type="InterPro" id="IPR035897">
    <property type="entry name" value="Toll_tir_struct_dom_sf"/>
</dbReference>
<gene>
    <name evidence="6" type="ORF">OSB04_032212</name>
</gene>
<dbReference type="PANTHER" id="PTHR11017">
    <property type="entry name" value="LEUCINE-RICH REPEAT-CONTAINING PROTEIN"/>
    <property type="match status" value="1"/>
</dbReference>
<dbReference type="InterPro" id="IPR042197">
    <property type="entry name" value="Apaf_helical"/>
</dbReference>
<evidence type="ECO:0000313" key="7">
    <source>
        <dbReference type="Proteomes" id="UP001172457"/>
    </source>
</evidence>
<dbReference type="PROSITE" id="PS51450">
    <property type="entry name" value="LRR"/>
    <property type="match status" value="1"/>
</dbReference>
<comment type="caution">
    <text evidence="6">The sequence shown here is derived from an EMBL/GenBank/DDBJ whole genome shotgun (WGS) entry which is preliminary data.</text>
</comment>
<dbReference type="GO" id="GO:0007165">
    <property type="term" value="P:signal transduction"/>
    <property type="evidence" value="ECO:0007669"/>
    <property type="project" value="InterPro"/>
</dbReference>
<feature type="transmembrane region" description="Helical" evidence="4">
    <location>
        <begin position="12"/>
        <end position="33"/>
    </location>
</feature>
<proteinExistence type="predicted"/>
<dbReference type="InterPro" id="IPR001611">
    <property type="entry name" value="Leu-rich_rpt"/>
</dbReference>
<sequence length="1789" mass="204861">MTAALQAAVRRLLWRLFGKLIVVIDCLLLYLLARWKRILLGKGSRILPAKRKHKDQESYLSQDHLVFLSFRGEDTRMNFTSYLYNALMQEGIRTYKDDKALEIGKSIAPELLNAIERSRFAIMVLSSNFATSKWCLEEIAKVVACEEQGKLTVIPVFYHVSPSDVRHQRNCFAQGFANHEEDPEVTTQKVEIWRAAFARVGEIKGIHVTPHREEPEVIREIITFLKVVQDEPPTDTTAGLVGIESQVNEVKKILSMESSDVHFIGIWGMSGIGKTTLARVVYDSIQKGNQRDEFHRFCFIENIKDISKENDTKLYKVQQKLLVKILRDESIHVGGVFEGKNMLEKKLRGMKVFIVLDDVNHLDQLTYLAGGREWFGAGSRIVVTTTNVDLLHRHKIINEVYQCEGLKGDEALRLFWQSAFKGDPMDGYEKLSTDIVKLADGLPLALNVYGSILYGKNESYWKEMLKRLGDYPHEDVLKKLETIYNKLDREQQNTFIYIACFLRGRNEVLVKDILTNIGLYSECGITDLQNRSLITINHDDSVWMHDLLQLMCWEVLHKESERYNRFIAIKKWEDVEDILSSKPEYCLILLNIYVIWIILIVSDVLLVYRMRTIEIINQEPNKVDEGDYFTSDDPACFSKMKRLKFLRISNIHFRKGLDYLSNDLRILEWDGCSLKSLPLTFAPRHIYEFQMRSSQLETLWEKDLDLPNLRSINLSFSKDLMKIPDLTSTTNLVKLNLEGCTNLTQLHESILSQKKLRYMNLKGCTGLKNLGRSTMEMDALEALLLSGCSNLQHIPKFGKNMQRLDHLQLGEVSALTKLDASGTLIDELPSSINGLKRLRLLRVNRCRLLPKTGSFLYSNLQGTMSSGLREIDLSYCNLSVVPDGIGLLYGLTNLDLSGNDFVSLPASLVLLSNLRMLCLNNCKSLRTLPKLSLVDVDTLHGLQLLKTRFNYYISGEGVEVSKVHGTSNNSSPTISCLNCPKLAENENGSHLAERVLNSYLQLRTNNWKTPEAIFEIVGGGREIPSGFKQLGSDDFIFVGPWIGLAICAVVSVHNIDACMEAKYVVTAHIHVWETHNLKEKWEVSIPIYFSVAGLENQLVFYWTKTDDLQRIIESTKKNVNVSFSFAPEDGNLQVTKFGIRLIRDEDILQLKQYEYSTTLDLNNLFRAAFYGPIYLKHCLHACEADTDLHSSVNSMKTFILEYGEQKHSLEGIHNIIKSLLEINQEVTSECREEWRNAQLLPFFNDYYRISHGTSGLYNDFVRFLKDTSDSWLSVKLALEQVLIKSRGDDYTCKEMLQQLDDLEAAKSIRFSDNFLTTFARICKHVLTFTRYLDGVIETEKMFKSMKALAKVSCIIIAGIVSILVTYKGGGRSDSSESLFSTKDIRSNSMWLHMMEKLSVMSPDGRLPLKIHISNSQRSFDRELQIWDFDDNAILLQELKKKMTGSGVYKEKEVEMMIVIDKLGKKIDNISKTIEDMISDAHKYSHDITEVGKTFNQFIADDSELWVTKFCFIPLEDILQMKLSEDPMTKAILQRTREGYCTYGEMLQQLNDLEATGTVGFSHNFITSFEYFCEKTADFLRCMGLVIYGNKQFTPAISEHVTLGIYSNKMSTVLKGLGREYSLKIRSILSIVATCMGDFKLLEEMENRVSNLTFFYPIQCFLEKSGRWFDERGLVQKTSYSEELRIWDCYGNEILLQELKQKMAGFSRLTEENDGEMMTAIHELKRKLDCLSKTLTDQWLDLLLVFGRSLMTSGWTCSPTPSLAFTIEPWFSKSWRLTPRGGPKPLMRLN</sequence>
<keyword evidence="4" id="KW-0812">Transmembrane</keyword>
<reference evidence="6" key="1">
    <citation type="submission" date="2023-03" db="EMBL/GenBank/DDBJ databases">
        <title>Chromosome-scale reference genome and RAD-based genetic map of yellow starthistle (Centaurea solstitialis) reveal putative structural variation and QTLs associated with invader traits.</title>
        <authorList>
            <person name="Reatini B."/>
            <person name="Cang F.A."/>
            <person name="Jiang Q."/>
            <person name="Mckibben M.T.W."/>
            <person name="Barker M.S."/>
            <person name="Rieseberg L.H."/>
            <person name="Dlugosch K.M."/>
        </authorList>
    </citation>
    <scope>NUCLEOTIDE SEQUENCE</scope>
    <source>
        <strain evidence="6">CAN-66</strain>
        <tissue evidence="6">Leaf</tissue>
    </source>
</reference>
<dbReference type="PROSITE" id="PS50104">
    <property type="entry name" value="TIR"/>
    <property type="match status" value="1"/>
</dbReference>
<dbReference type="SUPFAM" id="SSF52200">
    <property type="entry name" value="Toll/Interleukin receptor TIR domain"/>
    <property type="match status" value="1"/>
</dbReference>
<keyword evidence="2" id="KW-0677">Repeat</keyword>
<evidence type="ECO:0000259" key="5">
    <source>
        <dbReference type="PROSITE" id="PS50104"/>
    </source>
</evidence>
<accession>A0AA38W6U0</accession>
<dbReference type="InterPro" id="IPR032675">
    <property type="entry name" value="LRR_dom_sf"/>
</dbReference>
<keyword evidence="4" id="KW-1133">Transmembrane helix</keyword>
<dbReference type="Pfam" id="PF00931">
    <property type="entry name" value="NB-ARC"/>
    <property type="match status" value="1"/>
</dbReference>
<evidence type="ECO:0000313" key="6">
    <source>
        <dbReference type="EMBL" id="KAJ9539479.1"/>
    </source>
</evidence>
<dbReference type="Gene3D" id="1.10.8.430">
    <property type="entry name" value="Helical domain of apoptotic protease-activating factors"/>
    <property type="match status" value="1"/>
</dbReference>
<keyword evidence="1" id="KW-0433">Leucine-rich repeat</keyword>
<dbReference type="PRINTS" id="PR00364">
    <property type="entry name" value="DISEASERSIST"/>
</dbReference>
<feature type="domain" description="TIR" evidence="5">
    <location>
        <begin position="62"/>
        <end position="200"/>
    </location>
</feature>
<dbReference type="Proteomes" id="UP001172457">
    <property type="component" value="Chromosome 8"/>
</dbReference>
<dbReference type="Gene3D" id="3.40.50.10140">
    <property type="entry name" value="Toll/interleukin-1 receptor homology (TIR) domain"/>
    <property type="match status" value="1"/>
</dbReference>
<protein>
    <recommendedName>
        <fullName evidence="5">TIR domain-containing protein</fullName>
    </recommendedName>
</protein>
<evidence type="ECO:0000256" key="4">
    <source>
        <dbReference type="SAM" id="Phobius"/>
    </source>
</evidence>
<dbReference type="GO" id="GO:0006952">
    <property type="term" value="P:defense response"/>
    <property type="evidence" value="ECO:0007669"/>
    <property type="project" value="InterPro"/>
</dbReference>
<dbReference type="InterPro" id="IPR002182">
    <property type="entry name" value="NB-ARC"/>
</dbReference>
<evidence type="ECO:0000256" key="1">
    <source>
        <dbReference type="ARBA" id="ARBA00022614"/>
    </source>
</evidence>
<evidence type="ECO:0000256" key="2">
    <source>
        <dbReference type="ARBA" id="ARBA00022737"/>
    </source>
</evidence>
<dbReference type="Pfam" id="PF23282">
    <property type="entry name" value="WHD_ROQ1"/>
    <property type="match status" value="1"/>
</dbReference>
<dbReference type="EMBL" id="JARYMX010000008">
    <property type="protein sequence ID" value="KAJ9539479.1"/>
    <property type="molecule type" value="Genomic_DNA"/>
</dbReference>
<dbReference type="Gene3D" id="3.40.50.300">
    <property type="entry name" value="P-loop containing nucleotide triphosphate hydrolases"/>
    <property type="match status" value="1"/>
</dbReference>
<name>A0AA38W6U0_9ASTR</name>
<evidence type="ECO:0000256" key="3">
    <source>
        <dbReference type="ARBA" id="ARBA00023027"/>
    </source>
</evidence>
<dbReference type="InterPro" id="IPR000157">
    <property type="entry name" value="TIR_dom"/>
</dbReference>
<dbReference type="GO" id="GO:0043531">
    <property type="term" value="F:ADP binding"/>
    <property type="evidence" value="ECO:0007669"/>
    <property type="project" value="InterPro"/>
</dbReference>
<dbReference type="PANTHER" id="PTHR11017:SF573">
    <property type="entry name" value="ADP-RIBOSYL CYCLASE_CYCLIC ADP-RIBOSE HYDROLASE"/>
    <property type="match status" value="1"/>
</dbReference>
<dbReference type="InterPro" id="IPR044974">
    <property type="entry name" value="Disease_R_plants"/>
</dbReference>
<dbReference type="Pfam" id="PF01582">
    <property type="entry name" value="TIR"/>
    <property type="match status" value="1"/>
</dbReference>
<dbReference type="SMART" id="SM00255">
    <property type="entry name" value="TIR"/>
    <property type="match status" value="1"/>
</dbReference>
<dbReference type="InterPro" id="IPR027417">
    <property type="entry name" value="P-loop_NTPase"/>
</dbReference>
<organism evidence="6 7">
    <name type="scientific">Centaurea solstitialis</name>
    <name type="common">yellow star-thistle</name>
    <dbReference type="NCBI Taxonomy" id="347529"/>
    <lineage>
        <taxon>Eukaryota</taxon>
        <taxon>Viridiplantae</taxon>
        <taxon>Streptophyta</taxon>
        <taxon>Embryophyta</taxon>
        <taxon>Tracheophyta</taxon>
        <taxon>Spermatophyta</taxon>
        <taxon>Magnoliopsida</taxon>
        <taxon>eudicotyledons</taxon>
        <taxon>Gunneridae</taxon>
        <taxon>Pentapetalae</taxon>
        <taxon>asterids</taxon>
        <taxon>campanulids</taxon>
        <taxon>Asterales</taxon>
        <taxon>Asteraceae</taxon>
        <taxon>Carduoideae</taxon>
        <taxon>Cardueae</taxon>
        <taxon>Centaureinae</taxon>
        <taxon>Centaurea</taxon>
    </lineage>
</organism>
<keyword evidence="4" id="KW-0472">Membrane</keyword>
<dbReference type="SUPFAM" id="SSF52540">
    <property type="entry name" value="P-loop containing nucleoside triphosphate hydrolases"/>
    <property type="match status" value="1"/>
</dbReference>
<keyword evidence="7" id="KW-1185">Reference proteome</keyword>
<dbReference type="Gene3D" id="3.80.10.10">
    <property type="entry name" value="Ribonuclease Inhibitor"/>
    <property type="match status" value="2"/>
</dbReference>
<dbReference type="SUPFAM" id="SSF52058">
    <property type="entry name" value="L domain-like"/>
    <property type="match status" value="1"/>
</dbReference>
<dbReference type="InterPro" id="IPR058192">
    <property type="entry name" value="WHD_ROQ1-like"/>
</dbReference>